<protein>
    <recommendedName>
        <fullName evidence="2">Gag/pol protein</fullName>
    </recommendedName>
</protein>
<dbReference type="CDD" id="cd09272">
    <property type="entry name" value="RNase_HI_RT_Ty1"/>
    <property type="match status" value="1"/>
</dbReference>
<dbReference type="PANTHER" id="PTHR11439:SF483">
    <property type="entry name" value="PEPTIDE SYNTHASE GLIP-LIKE, PUTATIVE (AFU_ORTHOLOGUE AFUA_3G12920)-RELATED"/>
    <property type="match status" value="1"/>
</dbReference>
<evidence type="ECO:0008006" key="2">
    <source>
        <dbReference type="Google" id="ProtNLM"/>
    </source>
</evidence>
<accession>A0A9I9E9S3</accession>
<organism evidence="1">
    <name type="scientific">Cucumis melo</name>
    <name type="common">Muskmelon</name>
    <dbReference type="NCBI Taxonomy" id="3656"/>
    <lineage>
        <taxon>Eukaryota</taxon>
        <taxon>Viridiplantae</taxon>
        <taxon>Streptophyta</taxon>
        <taxon>Embryophyta</taxon>
        <taxon>Tracheophyta</taxon>
        <taxon>Spermatophyta</taxon>
        <taxon>Magnoliopsida</taxon>
        <taxon>eudicotyledons</taxon>
        <taxon>Gunneridae</taxon>
        <taxon>Pentapetalae</taxon>
        <taxon>rosids</taxon>
        <taxon>fabids</taxon>
        <taxon>Cucurbitales</taxon>
        <taxon>Cucurbitaceae</taxon>
        <taxon>Benincaseae</taxon>
        <taxon>Cucumis</taxon>
    </lineage>
</organism>
<dbReference type="Gramene" id="MELO3C030782.2.1">
    <property type="protein sequence ID" value="MELO3C030782.2.1"/>
    <property type="gene ID" value="MELO3C030782.2"/>
</dbReference>
<sequence>MLVYDTKDLILTRYTDSDFQTDKDARKSISGSIFTLNGGSVVWRCEKQTCIADSTMEAEYIWKLFQICICQSLYIVTTVVQLQIDDNLEALNRESISNTSWILNQLFNSGSVGLKEQDVASGIKRLLKKLYASEDLFHYGDVYSRQLDSVGCGYYVQNYIHEIVHNSSTSITSLLLLVVFVGRDDPICGEVYAGILGVDLIPLIYMLYRFIHVSLLNLRFYMPTRFRLVHPQNTSYWERFA</sequence>
<proteinExistence type="predicted"/>
<name>A0A9I9E9S3_CUCME</name>
<dbReference type="PANTHER" id="PTHR11439">
    <property type="entry name" value="GAG-POL-RELATED RETROTRANSPOSON"/>
    <property type="match status" value="1"/>
</dbReference>
<reference evidence="1" key="1">
    <citation type="submission" date="2023-03" db="UniProtKB">
        <authorList>
            <consortium name="EnsemblPlants"/>
        </authorList>
    </citation>
    <scope>IDENTIFICATION</scope>
</reference>
<dbReference type="EnsemblPlants" id="MELO3C030782.2.1">
    <property type="protein sequence ID" value="MELO3C030782.2.1"/>
    <property type="gene ID" value="MELO3C030782.2"/>
</dbReference>
<dbReference type="AlphaFoldDB" id="A0A9I9E9S3"/>
<evidence type="ECO:0000313" key="1">
    <source>
        <dbReference type="EnsemblPlants" id="MELO3C030782.2.1"/>
    </source>
</evidence>